<dbReference type="GO" id="GO:0005829">
    <property type="term" value="C:cytosol"/>
    <property type="evidence" value="ECO:0007669"/>
    <property type="project" value="TreeGrafter"/>
</dbReference>
<sequence>MTRKNFNLEDSLQRAEARWCQIETDTPELAAAVTLQRSLVRRIAGLTEALEQSNWTPPDIETTAIATTLSSSRALLHEHRVDLPTEILEPGLRDLCNILANGGAGDAARHVDHVIQEQRLSTTSLLNASLTRRQNDIRTGAIHLGLAPDLLWLVAELTLGPIAHEFQRVILTNDVIDPKVRKAINAWNHGTCLICGSWPALGERQDGDITLRCSFCGAGWKLQEPACPYCLSPEIQHELPTPGQPSLQLLFCEACRGYLKVVEVDEAIPSIFLPIEDLATTAGDVRAMERNLVRPPLPEAPLGELIDAGCASGPITN</sequence>
<dbReference type="PANTHER" id="PTHR37689">
    <property type="entry name" value="PROTEIN FDHE"/>
    <property type="match status" value="1"/>
</dbReference>
<protein>
    <recommendedName>
        <fullName evidence="2">Formate dehydrogenase accessory protein FdhE</fullName>
    </recommendedName>
</protein>
<dbReference type="AlphaFoldDB" id="A0A381NJ12"/>
<evidence type="ECO:0000313" key="1">
    <source>
        <dbReference type="EMBL" id="SUZ54369.1"/>
    </source>
</evidence>
<dbReference type="EMBL" id="UINC01000384">
    <property type="protein sequence ID" value="SUZ54369.1"/>
    <property type="molecule type" value="Genomic_DNA"/>
</dbReference>
<accession>A0A381NJ12</accession>
<name>A0A381NJ12_9ZZZZ</name>
<reference evidence="1" key="1">
    <citation type="submission" date="2018-05" db="EMBL/GenBank/DDBJ databases">
        <authorList>
            <person name="Lanie J.A."/>
            <person name="Ng W.-L."/>
            <person name="Kazmierczak K.M."/>
            <person name="Andrzejewski T.M."/>
            <person name="Davidsen T.M."/>
            <person name="Wayne K.J."/>
            <person name="Tettelin H."/>
            <person name="Glass J.I."/>
            <person name="Rusch D."/>
            <person name="Podicherti R."/>
            <person name="Tsui H.-C.T."/>
            <person name="Winkler M.E."/>
        </authorList>
    </citation>
    <scope>NUCLEOTIDE SEQUENCE</scope>
</reference>
<dbReference type="GO" id="GO:0051604">
    <property type="term" value="P:protein maturation"/>
    <property type="evidence" value="ECO:0007669"/>
    <property type="project" value="TreeGrafter"/>
</dbReference>
<dbReference type="InterPro" id="IPR024064">
    <property type="entry name" value="FdhE-like_sf"/>
</dbReference>
<dbReference type="Gene3D" id="3.90.1670.10">
    <property type="entry name" value="FdhE-like domain"/>
    <property type="match status" value="1"/>
</dbReference>
<organism evidence="1">
    <name type="scientific">marine metagenome</name>
    <dbReference type="NCBI Taxonomy" id="408172"/>
    <lineage>
        <taxon>unclassified sequences</taxon>
        <taxon>metagenomes</taxon>
        <taxon>ecological metagenomes</taxon>
    </lineage>
</organism>
<evidence type="ECO:0008006" key="2">
    <source>
        <dbReference type="Google" id="ProtNLM"/>
    </source>
</evidence>
<dbReference type="InterPro" id="IPR006452">
    <property type="entry name" value="Formate_DH_accessory"/>
</dbReference>
<gene>
    <name evidence="1" type="ORF">METZ01_LOCUS7223</name>
</gene>
<dbReference type="SUPFAM" id="SSF144020">
    <property type="entry name" value="FdhE-like"/>
    <property type="match status" value="1"/>
</dbReference>
<dbReference type="GO" id="GO:0008199">
    <property type="term" value="F:ferric iron binding"/>
    <property type="evidence" value="ECO:0007669"/>
    <property type="project" value="TreeGrafter"/>
</dbReference>
<dbReference type="PANTHER" id="PTHR37689:SF1">
    <property type="entry name" value="PROTEIN FDHE"/>
    <property type="match status" value="1"/>
</dbReference>
<proteinExistence type="predicted"/>